<dbReference type="PANTHER" id="PTHR42100">
    <property type="entry name" value="OXIDOREDUCTASE 178 KDA SUBUNIT, PUTATIVE (AFU_ORTHOLOGUE AFUA_8G04320)-RELATED"/>
    <property type="match status" value="1"/>
</dbReference>
<evidence type="ECO:0000313" key="2">
    <source>
        <dbReference type="Proteomes" id="UP000612746"/>
    </source>
</evidence>
<protein>
    <submittedName>
        <fullName evidence="1">Uncharacterized protein</fullName>
    </submittedName>
</protein>
<dbReference type="PANTHER" id="PTHR42100:SF1">
    <property type="entry name" value="OXIDOREDUCTASE 178 KDA SUBUNIT, PUTATIVE (AFU_ORTHOLOGUE AFUA_8G04320)-RELATED"/>
    <property type="match status" value="1"/>
</dbReference>
<organism evidence="1 2">
    <name type="scientific">Umbelopsis vinacea</name>
    <dbReference type="NCBI Taxonomy" id="44442"/>
    <lineage>
        <taxon>Eukaryota</taxon>
        <taxon>Fungi</taxon>
        <taxon>Fungi incertae sedis</taxon>
        <taxon>Mucoromycota</taxon>
        <taxon>Mucoromycotina</taxon>
        <taxon>Umbelopsidomycetes</taxon>
        <taxon>Umbelopsidales</taxon>
        <taxon>Umbelopsidaceae</taxon>
        <taxon>Umbelopsis</taxon>
    </lineage>
</organism>
<proteinExistence type="predicted"/>
<dbReference type="GO" id="GO:0005739">
    <property type="term" value="C:mitochondrion"/>
    <property type="evidence" value="ECO:0007669"/>
    <property type="project" value="InterPro"/>
</dbReference>
<gene>
    <name evidence="1" type="ORF">INT44_004391</name>
</gene>
<dbReference type="InterPro" id="IPR034444">
    <property type="entry name" value="Nuo17.8"/>
</dbReference>
<reference evidence="1" key="1">
    <citation type="submission" date="2020-12" db="EMBL/GenBank/DDBJ databases">
        <title>Metabolic potential, ecology and presence of endohyphal bacteria is reflected in genomic diversity of Mucoromycotina.</title>
        <authorList>
            <person name="Muszewska A."/>
            <person name="Okrasinska A."/>
            <person name="Steczkiewicz K."/>
            <person name="Drgas O."/>
            <person name="Orlowska M."/>
            <person name="Perlinska-Lenart U."/>
            <person name="Aleksandrzak-Piekarczyk T."/>
            <person name="Szatraj K."/>
            <person name="Zielenkiewicz U."/>
            <person name="Pilsyk S."/>
            <person name="Malc E."/>
            <person name="Mieczkowski P."/>
            <person name="Kruszewska J.S."/>
            <person name="Biernat P."/>
            <person name="Pawlowska J."/>
        </authorList>
    </citation>
    <scope>NUCLEOTIDE SEQUENCE</scope>
    <source>
        <strain evidence="1">WA0000051536</strain>
    </source>
</reference>
<accession>A0A8H7USG9</accession>
<name>A0A8H7USG9_9FUNG</name>
<sequence>MASRILTRARIVPSTRQIISRRGYASEHVKHAGEGPKFQPETFGSNAWRNTMFVVIAGLVWYRVDQHITTSGEDKHPITKWVEYHMTPAADNDRVAAEHLDQAVAKAEDKLLFQEAKRSPIYRMRYPESFERASPHAIAVGSQADLSDLKVKYN</sequence>
<evidence type="ECO:0000313" key="1">
    <source>
        <dbReference type="EMBL" id="KAG2189249.1"/>
    </source>
</evidence>
<dbReference type="OrthoDB" id="2120038at2759"/>
<dbReference type="Proteomes" id="UP000612746">
    <property type="component" value="Unassembled WGS sequence"/>
</dbReference>
<comment type="caution">
    <text evidence="1">The sequence shown here is derived from an EMBL/GenBank/DDBJ whole genome shotgun (WGS) entry which is preliminary data.</text>
</comment>
<keyword evidence="2" id="KW-1185">Reference proteome</keyword>
<dbReference type="AlphaFoldDB" id="A0A8H7USG9"/>
<dbReference type="EMBL" id="JAEPRA010000001">
    <property type="protein sequence ID" value="KAG2189249.1"/>
    <property type="molecule type" value="Genomic_DNA"/>
</dbReference>